<reference evidence="1" key="1">
    <citation type="submission" date="2012-11" db="EMBL/GenBank/DDBJ databases">
        <authorList>
            <person name="Lucero-Rivera Y.E."/>
            <person name="Tovar-Ramirez D."/>
        </authorList>
    </citation>
    <scope>NUCLEOTIDE SEQUENCE</scope>
    <source>
        <tissue evidence="1">Salivary gland</tissue>
    </source>
</reference>
<name>L7LVH3_RHIPC</name>
<dbReference type="EMBL" id="GACK01009224">
    <property type="protein sequence ID" value="JAA55810.1"/>
    <property type="molecule type" value="mRNA"/>
</dbReference>
<sequence>MELLGAFALVNKASSPGSDCVSYTELTHVGDKAKMRLLAIFNASWESRRLEPCCKRARVTPILKPGKSPMDLDSYCPIALLSCVGKLMEKMVLMSLDSLLMKNNAYPPQLSGFRKGRSSIDNVISLINCV</sequence>
<dbReference type="PANTHER" id="PTHR19446">
    <property type="entry name" value="REVERSE TRANSCRIPTASES"/>
    <property type="match status" value="1"/>
</dbReference>
<reference evidence="1" key="2">
    <citation type="journal article" date="2015" name="J. Proteomics">
        <title>Sexual differences in the sialomes of the zebra tick, Rhipicephalus pulchellus.</title>
        <authorList>
            <person name="Tan A.W."/>
            <person name="Francischetti I.M."/>
            <person name="Slovak M."/>
            <person name="Kini R.M."/>
            <person name="Ribeiro J.M."/>
        </authorList>
    </citation>
    <scope>NUCLEOTIDE SEQUENCE</scope>
    <source>
        <tissue evidence="1">Salivary gland</tissue>
    </source>
</reference>
<accession>L7LVH3</accession>
<evidence type="ECO:0000313" key="1">
    <source>
        <dbReference type="EMBL" id="JAA55810.1"/>
    </source>
</evidence>
<dbReference type="AlphaFoldDB" id="L7LVH3"/>
<proteinExistence type="evidence at transcript level"/>
<protein>
    <submittedName>
        <fullName evidence="1">Putative tick transposon</fullName>
    </submittedName>
</protein>
<organism evidence="1">
    <name type="scientific">Rhipicephalus pulchellus</name>
    <name type="common">Yellow backed tick</name>
    <name type="synonym">Dermacentor pulchellus</name>
    <dbReference type="NCBI Taxonomy" id="72859"/>
    <lineage>
        <taxon>Eukaryota</taxon>
        <taxon>Metazoa</taxon>
        <taxon>Ecdysozoa</taxon>
        <taxon>Arthropoda</taxon>
        <taxon>Chelicerata</taxon>
        <taxon>Arachnida</taxon>
        <taxon>Acari</taxon>
        <taxon>Parasitiformes</taxon>
        <taxon>Ixodida</taxon>
        <taxon>Ixodoidea</taxon>
        <taxon>Ixodidae</taxon>
        <taxon>Rhipicephalinae</taxon>
        <taxon>Rhipicephalus</taxon>
        <taxon>Rhipicephalus</taxon>
    </lineage>
</organism>